<evidence type="ECO:0000313" key="3">
    <source>
        <dbReference type="Proteomes" id="UP000799118"/>
    </source>
</evidence>
<dbReference type="PANTHER" id="PTHR46177">
    <property type="entry name" value="INTEGRASE CATALYTIC DOMAIN-CONTAINING PROTEIN"/>
    <property type="match status" value="1"/>
</dbReference>
<proteinExistence type="predicted"/>
<accession>A0A6A4GCF3</accession>
<name>A0A6A4GCF3_9AGAR</name>
<dbReference type="Pfam" id="PF24764">
    <property type="entry name" value="rva_4"/>
    <property type="match status" value="1"/>
</dbReference>
<keyword evidence="3" id="KW-1185">Reference proteome</keyword>
<evidence type="ECO:0000313" key="2">
    <source>
        <dbReference type="EMBL" id="KAE9383174.1"/>
    </source>
</evidence>
<gene>
    <name evidence="2" type="ORF">BT96DRAFT_893006</name>
</gene>
<evidence type="ECO:0000259" key="1">
    <source>
        <dbReference type="Pfam" id="PF24764"/>
    </source>
</evidence>
<organism evidence="2 3">
    <name type="scientific">Gymnopus androsaceus JB14</name>
    <dbReference type="NCBI Taxonomy" id="1447944"/>
    <lineage>
        <taxon>Eukaryota</taxon>
        <taxon>Fungi</taxon>
        <taxon>Dikarya</taxon>
        <taxon>Basidiomycota</taxon>
        <taxon>Agaricomycotina</taxon>
        <taxon>Agaricomycetes</taxon>
        <taxon>Agaricomycetidae</taxon>
        <taxon>Agaricales</taxon>
        <taxon>Marasmiineae</taxon>
        <taxon>Omphalotaceae</taxon>
        <taxon>Gymnopus</taxon>
    </lineage>
</organism>
<reference evidence="2" key="1">
    <citation type="journal article" date="2019" name="Environ. Microbiol.">
        <title>Fungal ecological strategies reflected in gene transcription - a case study of two litter decomposers.</title>
        <authorList>
            <person name="Barbi F."/>
            <person name="Kohler A."/>
            <person name="Barry K."/>
            <person name="Baskaran P."/>
            <person name="Daum C."/>
            <person name="Fauchery L."/>
            <person name="Ihrmark K."/>
            <person name="Kuo A."/>
            <person name="LaButti K."/>
            <person name="Lipzen A."/>
            <person name="Morin E."/>
            <person name="Grigoriev I.V."/>
            <person name="Henrissat B."/>
            <person name="Lindahl B."/>
            <person name="Martin F."/>
        </authorList>
    </citation>
    <scope>NUCLEOTIDE SEQUENCE</scope>
    <source>
        <strain evidence="2">JB14</strain>
    </source>
</reference>
<sequence length="445" mass="50907">MPNPRGINGYGTKDSEFILRSLRRIILGLLLLSEPADDVLKASLIKYRDERQTQNQKLQSLAKDHGYVIGTTKLNQEENRLGISSKRRFKPSAEQVRQAVSDEVEKDLARGNGPDFIQDQLKHNYNLHVGRDLVTKIMKDYFPQDFLKRFPGKKNIRQNRTTLKSIGPFRELNGDGHEKLAPQALQMGGVGFSIYSYKEKWSDNLPCGMTLAPESRTAVIGGHIFLDFVESCGCIPVQLTTDKGPEIGYQHAFMFSLRDTYAPDIDTVQFPPHIILKSTSNTPIEGVWRQWLQKKGISLKEYIIRGKTQYIFDVNNPMHASLFYWIFVPLIQAQLDEFVRYWNLHRVRSQPNKHMPSGHVPAYALQHPEEFGGVDCRIAVPKEAVDQLRKFLEEDSNKTRAECFQWFTDDFGALAKEVYESIGKPVLTLDSAWQVFIQMSPMLAN</sequence>
<dbReference type="Proteomes" id="UP000799118">
    <property type="component" value="Unassembled WGS sequence"/>
</dbReference>
<protein>
    <recommendedName>
        <fullName evidence="1">Integrase core domain-containing protein</fullName>
    </recommendedName>
</protein>
<dbReference type="PANTHER" id="PTHR46177:SF1">
    <property type="entry name" value="INTEGRASE CATALYTIC DOMAIN-CONTAINING PROTEIN"/>
    <property type="match status" value="1"/>
</dbReference>
<dbReference type="EMBL" id="ML770662">
    <property type="protein sequence ID" value="KAE9383174.1"/>
    <property type="molecule type" value="Genomic_DNA"/>
</dbReference>
<feature type="domain" description="Integrase core" evidence="1">
    <location>
        <begin position="235"/>
        <end position="353"/>
    </location>
</feature>
<dbReference type="OrthoDB" id="2974164at2759"/>
<dbReference type="InterPro" id="IPR058913">
    <property type="entry name" value="Integrase_dom_put"/>
</dbReference>
<dbReference type="AlphaFoldDB" id="A0A6A4GCF3"/>